<accession>A0A090SFY2</accession>
<evidence type="ECO:0000259" key="2">
    <source>
        <dbReference type="Pfam" id="PF06812"/>
    </source>
</evidence>
<dbReference type="AlphaFoldDB" id="A0A090SFY2"/>
<evidence type="ECO:0000256" key="1">
    <source>
        <dbReference type="SAM" id="MobiDB-lite"/>
    </source>
</evidence>
<feature type="region of interest" description="Disordered" evidence="1">
    <location>
        <begin position="405"/>
        <end position="436"/>
    </location>
</feature>
<dbReference type="InterPro" id="IPR017740">
    <property type="entry name" value="TssA-like"/>
</dbReference>
<dbReference type="PANTHER" id="PTHR37951:SF1">
    <property type="entry name" value="TYPE VI SECRETION SYSTEM COMPONENT TSSA1"/>
    <property type="match status" value="1"/>
</dbReference>
<dbReference type="InterPro" id="IPR010657">
    <property type="entry name" value="ImpA_N"/>
</dbReference>
<feature type="domain" description="ImpA N-terminal" evidence="2">
    <location>
        <begin position="6"/>
        <end position="152"/>
    </location>
</feature>
<dbReference type="OrthoDB" id="9771118at2"/>
<dbReference type="Pfam" id="PF06812">
    <property type="entry name" value="ImpA_N"/>
    <property type="match status" value="1"/>
</dbReference>
<evidence type="ECO:0000313" key="4">
    <source>
        <dbReference type="Proteomes" id="UP000029228"/>
    </source>
</evidence>
<comment type="caution">
    <text evidence="3">The sequence shown here is derived from an EMBL/GenBank/DDBJ whole genome shotgun (WGS) entry which is preliminary data.</text>
</comment>
<sequence length="436" mass="48525">MFDDLLAPISDEAPSGEYLKDNRSLFRGYRNEFNMAQSSFRQLVEVPDALEDAELVDANTTNWNKLSESCHLCLATKSKDLEIFSWFTVAQLFTSQPFKNLNSALVSMEAVVESFWSSLNPMLPEKKRKGDTEQEQAVEIIEHRIKPLLQLVGDTAESGLLYMPLQMLPLVGEIDFGRFYKAEKDGSLSNLKDEAVIAYGHEKAEVEERIRSLGGSLDALIRLETLLTEKCREAGATPISFKFVKDAIERLISSLRYLVGEQFAHWPLDPEPVLETVQVIPESPSEQIDSDAQPDTSEPMQVTNNVTQASLNVVPLPAAGVATREQALANLQSIADYFLEHEPHSPIYLLLKRAIRWGGMSLPELLEELVGDNSAVHQRIEHLAGLESAEHKATHSVPASAQAITPIEPVQEEVKPKETTTTNESNTDSGLSNIEW</sequence>
<protein>
    <submittedName>
        <fullName evidence="3">Uncharacterized protein ImpA</fullName>
    </submittedName>
</protein>
<dbReference type="EMBL" id="BBMR01000002">
    <property type="protein sequence ID" value="GAL18397.1"/>
    <property type="molecule type" value="Genomic_DNA"/>
</dbReference>
<proteinExistence type="predicted"/>
<dbReference type="STRING" id="990268.JCM19235_6950"/>
<feature type="compositionally biased region" description="Low complexity" evidence="1">
    <location>
        <begin position="419"/>
        <end position="429"/>
    </location>
</feature>
<reference evidence="3 4" key="1">
    <citation type="submission" date="2014-09" db="EMBL/GenBank/DDBJ databases">
        <title>Vibrio maritimus JCM 19235. (C45) whole genome shotgun sequence.</title>
        <authorList>
            <person name="Sawabe T."/>
            <person name="Meirelles P."/>
            <person name="Nakanishi M."/>
            <person name="Sayaka M."/>
            <person name="Hattori M."/>
            <person name="Ohkuma M."/>
        </authorList>
    </citation>
    <scope>NUCLEOTIDE SEQUENCE [LARGE SCALE GENOMIC DNA]</scope>
    <source>
        <strain evidence="4">JCM19235</strain>
    </source>
</reference>
<evidence type="ECO:0000313" key="3">
    <source>
        <dbReference type="EMBL" id="GAL18397.1"/>
    </source>
</evidence>
<dbReference type="PANTHER" id="PTHR37951">
    <property type="entry name" value="CYTOPLASMIC PROTEIN-RELATED"/>
    <property type="match status" value="1"/>
</dbReference>
<keyword evidence="4" id="KW-1185">Reference proteome</keyword>
<name>A0A090SFY2_9VIBR</name>
<organism evidence="3 4">
    <name type="scientific">Vibrio maritimus</name>
    <dbReference type="NCBI Taxonomy" id="990268"/>
    <lineage>
        <taxon>Bacteria</taxon>
        <taxon>Pseudomonadati</taxon>
        <taxon>Pseudomonadota</taxon>
        <taxon>Gammaproteobacteria</taxon>
        <taxon>Vibrionales</taxon>
        <taxon>Vibrionaceae</taxon>
        <taxon>Vibrio</taxon>
    </lineage>
</organism>
<gene>
    <name evidence="3" type="ORF">JCM19235_6950</name>
</gene>
<dbReference type="Proteomes" id="UP000029228">
    <property type="component" value="Unassembled WGS sequence"/>
</dbReference>